<feature type="transmembrane region" description="Helical" evidence="7">
    <location>
        <begin position="152"/>
        <end position="171"/>
    </location>
</feature>
<dbReference type="GO" id="GO:0005886">
    <property type="term" value="C:plasma membrane"/>
    <property type="evidence" value="ECO:0007669"/>
    <property type="project" value="UniProtKB-SubCell"/>
</dbReference>
<dbReference type="Pfam" id="PF07690">
    <property type="entry name" value="MFS_1"/>
    <property type="match status" value="1"/>
</dbReference>
<dbReference type="KEGG" id="csq:CSCA_5016"/>
<keyword evidence="2" id="KW-0813">Transport</keyword>
<keyword evidence="10" id="KW-1185">Reference proteome</keyword>
<dbReference type="STRING" id="1548.CSCA_5016"/>
<keyword evidence="5 7" id="KW-1133">Transmembrane helix</keyword>
<feature type="transmembrane region" description="Helical" evidence="7">
    <location>
        <begin position="60"/>
        <end position="81"/>
    </location>
</feature>
<dbReference type="AlphaFoldDB" id="A0A0E3GSI7"/>
<protein>
    <submittedName>
        <fullName evidence="9">Major facilitator superfamily MFS_1</fullName>
    </submittedName>
</protein>
<feature type="transmembrane region" description="Helical" evidence="7">
    <location>
        <begin position="237"/>
        <end position="256"/>
    </location>
</feature>
<feature type="transmembrane region" description="Helical" evidence="7">
    <location>
        <begin position="88"/>
        <end position="107"/>
    </location>
</feature>
<name>A0A0E3GSI7_CLOSL</name>
<dbReference type="GO" id="GO:0022857">
    <property type="term" value="F:transmembrane transporter activity"/>
    <property type="evidence" value="ECO:0007669"/>
    <property type="project" value="InterPro"/>
</dbReference>
<feature type="transmembrane region" description="Helical" evidence="7">
    <location>
        <begin position="113"/>
        <end position="131"/>
    </location>
</feature>
<dbReference type="PIRSF" id="PIRSF002808">
    <property type="entry name" value="Hexose_phosphate_transp"/>
    <property type="match status" value="1"/>
</dbReference>
<dbReference type="InterPro" id="IPR050382">
    <property type="entry name" value="MFS_Na/Anion_cotransporter"/>
</dbReference>
<evidence type="ECO:0000313" key="10">
    <source>
        <dbReference type="Proteomes" id="UP000033115"/>
    </source>
</evidence>
<dbReference type="PROSITE" id="PS50850">
    <property type="entry name" value="MFS"/>
    <property type="match status" value="1"/>
</dbReference>
<dbReference type="InterPro" id="IPR036259">
    <property type="entry name" value="MFS_trans_sf"/>
</dbReference>
<evidence type="ECO:0000256" key="5">
    <source>
        <dbReference type="ARBA" id="ARBA00022989"/>
    </source>
</evidence>
<feature type="transmembrane region" description="Helical" evidence="7">
    <location>
        <begin position="177"/>
        <end position="194"/>
    </location>
</feature>
<feature type="transmembrane region" description="Helical" evidence="7">
    <location>
        <begin position="20"/>
        <end position="40"/>
    </location>
</feature>
<feature type="transmembrane region" description="Helical" evidence="7">
    <location>
        <begin position="365"/>
        <end position="387"/>
    </location>
</feature>
<dbReference type="SUPFAM" id="SSF103473">
    <property type="entry name" value="MFS general substrate transporter"/>
    <property type="match status" value="1"/>
</dbReference>
<evidence type="ECO:0000256" key="2">
    <source>
        <dbReference type="ARBA" id="ARBA00022448"/>
    </source>
</evidence>
<feature type="transmembrane region" description="Helical" evidence="7">
    <location>
        <begin position="393"/>
        <end position="415"/>
    </location>
</feature>
<gene>
    <name evidence="9" type="ORF">CSCA_5016</name>
</gene>
<dbReference type="EMBL" id="CP009933">
    <property type="protein sequence ID" value="AKA72141.1"/>
    <property type="molecule type" value="Genomic_DNA"/>
</dbReference>
<dbReference type="HOGENOM" id="CLU_001265_5_1_9"/>
<dbReference type="InterPro" id="IPR020846">
    <property type="entry name" value="MFS_dom"/>
</dbReference>
<evidence type="ECO:0000256" key="1">
    <source>
        <dbReference type="ARBA" id="ARBA00004651"/>
    </source>
</evidence>
<dbReference type="PANTHER" id="PTHR11662">
    <property type="entry name" value="SOLUTE CARRIER FAMILY 17"/>
    <property type="match status" value="1"/>
</dbReference>
<evidence type="ECO:0000256" key="4">
    <source>
        <dbReference type="ARBA" id="ARBA00022692"/>
    </source>
</evidence>
<comment type="subcellular location">
    <subcellularLocation>
        <location evidence="1">Cell membrane</location>
        <topology evidence="1">Multi-pass membrane protein</topology>
    </subcellularLocation>
</comment>
<feature type="domain" description="Major facilitator superfamily (MFS) profile" evidence="8">
    <location>
        <begin position="22"/>
        <end position="420"/>
    </location>
</feature>
<dbReference type="Proteomes" id="UP000033115">
    <property type="component" value="Chromosome"/>
</dbReference>
<feature type="transmembrane region" description="Helical" evidence="7">
    <location>
        <begin position="307"/>
        <end position="325"/>
    </location>
</feature>
<dbReference type="InterPro" id="IPR000849">
    <property type="entry name" value="Sugar_P_transporter"/>
</dbReference>
<evidence type="ECO:0000256" key="3">
    <source>
        <dbReference type="ARBA" id="ARBA00022475"/>
    </source>
</evidence>
<proteinExistence type="predicted"/>
<dbReference type="InterPro" id="IPR011701">
    <property type="entry name" value="MFS"/>
</dbReference>
<organism evidence="9 10">
    <name type="scientific">Clostridium scatologenes</name>
    <dbReference type="NCBI Taxonomy" id="1548"/>
    <lineage>
        <taxon>Bacteria</taxon>
        <taxon>Bacillati</taxon>
        <taxon>Bacillota</taxon>
        <taxon>Clostridia</taxon>
        <taxon>Eubacteriales</taxon>
        <taxon>Clostridiaceae</taxon>
        <taxon>Clostridium</taxon>
    </lineage>
</organism>
<dbReference type="RefSeq" id="WP_029162275.1">
    <property type="nucleotide sequence ID" value="NZ_CP009933.1"/>
</dbReference>
<dbReference type="PANTHER" id="PTHR11662:SF399">
    <property type="entry name" value="FI19708P1-RELATED"/>
    <property type="match status" value="1"/>
</dbReference>
<evidence type="ECO:0000256" key="7">
    <source>
        <dbReference type="SAM" id="Phobius"/>
    </source>
</evidence>
<keyword evidence="4 7" id="KW-0812">Transmembrane</keyword>
<accession>A0A0E3GSI7</accession>
<evidence type="ECO:0000313" key="9">
    <source>
        <dbReference type="EMBL" id="AKA72141.1"/>
    </source>
</evidence>
<sequence length="422" mass="46873">MKKEKVVINSQSSHKWRVRYSVLLVLWLGWLLSFIDRMVITLSLPFIGKEFNINSIEQGAIVSAFFVGYAMFQIPGGVLADKFGFRKLLSIGIVWWSIFTTITGTVLFYPLLLIVRFLFGIGEGCFPGASYKTITTYFPRKQRGTATSIQSTVNTLGPAVASIIGAAIISIYGWRKIFLVLGIPGVILGIYIWFKFKDNPADHPKITDEELSEISQDEVKNDTGSKIPFKEYLTRPILWQLSIIWFLFDITFWGFVSWLPSYLMVERGFSLIKTGIFGALPYLVGTIGILIGGYLSDHTQGHRKWFFASNALFAGMFLYLTFSASSANMCIFYQVVAAFFMFCAQGIFWGLVVDSMDSKIAGTGTSIVNFGGQIAGFISPFTMGYLIHISGGSYNTAFTFIAVAIVLAAIVATTVKQNVSKI</sequence>
<dbReference type="Gene3D" id="1.20.1250.20">
    <property type="entry name" value="MFS general substrate transporter like domains"/>
    <property type="match status" value="2"/>
</dbReference>
<feature type="transmembrane region" description="Helical" evidence="7">
    <location>
        <begin position="331"/>
        <end position="353"/>
    </location>
</feature>
<evidence type="ECO:0000259" key="8">
    <source>
        <dbReference type="PROSITE" id="PS50850"/>
    </source>
</evidence>
<feature type="transmembrane region" description="Helical" evidence="7">
    <location>
        <begin position="276"/>
        <end position="295"/>
    </location>
</feature>
<keyword evidence="6 7" id="KW-0472">Membrane</keyword>
<dbReference type="CDD" id="cd17319">
    <property type="entry name" value="MFS_ExuT_GudP_like"/>
    <property type="match status" value="1"/>
</dbReference>
<reference evidence="9 10" key="1">
    <citation type="journal article" date="2015" name="J. Biotechnol.">
        <title>Complete genome sequence of a malodorant-producing acetogen, Clostridium scatologenes ATCC 25775(T).</title>
        <authorList>
            <person name="Zhu Z."/>
            <person name="Guo T."/>
            <person name="Zheng H."/>
            <person name="Song T."/>
            <person name="Ouyang P."/>
            <person name="Xie J."/>
        </authorList>
    </citation>
    <scope>NUCLEOTIDE SEQUENCE [LARGE SCALE GENOMIC DNA]</scope>
    <source>
        <strain evidence="9 10">ATCC 25775</strain>
    </source>
</reference>
<keyword evidence="3" id="KW-1003">Cell membrane</keyword>
<evidence type="ECO:0000256" key="6">
    <source>
        <dbReference type="ARBA" id="ARBA00023136"/>
    </source>
</evidence>